<dbReference type="Gene3D" id="3.40.50.150">
    <property type="entry name" value="Vaccinia Virus protein VP39"/>
    <property type="match status" value="1"/>
</dbReference>
<keyword evidence="3" id="KW-1185">Reference proteome</keyword>
<dbReference type="CDD" id="cd02440">
    <property type="entry name" value="AdoMet_MTases"/>
    <property type="match status" value="1"/>
</dbReference>
<dbReference type="VEuPathDB" id="FungiDB:ASPSYDRAFT_79229"/>
<evidence type="ECO:0000313" key="2">
    <source>
        <dbReference type="EMBL" id="OJJ57967.1"/>
    </source>
</evidence>
<dbReference type="Proteomes" id="UP000184356">
    <property type="component" value="Unassembled WGS sequence"/>
</dbReference>
<dbReference type="GeneID" id="63767062"/>
<accession>A0A1L9TEV2</accession>
<dbReference type="RefSeq" id="XP_040701773.1">
    <property type="nucleotide sequence ID" value="XM_040850989.1"/>
</dbReference>
<dbReference type="InterPro" id="IPR013216">
    <property type="entry name" value="Methyltransf_11"/>
</dbReference>
<dbReference type="AlphaFoldDB" id="A0A1L9TEV2"/>
<sequence>MPPKPGRFASWTRPFGLIWFSLRCKTVPHRLYRNTDKHCDKVHLEALIESVRREGLAGFLCVRQIRDAASAQLFNITSSGFIAYEDTTVVPSLVRAASGIVLDMGPGPGNQIHRFDPSLIEYIYGVEPNRHFRDGIDAKLEKHGLKDKYKLIVCGVEDSDVLREQGIAEGSLDTVLCIQVLCAVNDPKNVVREVWRLLKPGGKFIFWEHGWSRDRWTTVAQALWNPTWSTLVGCHLTRNVLGDILNAGEWENPGDVEEPEEPLSLLPRIQGVLVKKAN</sequence>
<feature type="domain" description="Methyltransferase type 11" evidence="1">
    <location>
        <begin position="102"/>
        <end position="206"/>
    </location>
</feature>
<dbReference type="SUPFAM" id="SSF53335">
    <property type="entry name" value="S-adenosyl-L-methionine-dependent methyltransferases"/>
    <property type="match status" value="1"/>
</dbReference>
<dbReference type="InterPro" id="IPR052356">
    <property type="entry name" value="Thiol_S-MT"/>
</dbReference>
<dbReference type="OrthoDB" id="540004at2759"/>
<organism evidence="2 3">
    <name type="scientific">Aspergillus sydowii CBS 593.65</name>
    <dbReference type="NCBI Taxonomy" id="1036612"/>
    <lineage>
        <taxon>Eukaryota</taxon>
        <taxon>Fungi</taxon>
        <taxon>Dikarya</taxon>
        <taxon>Ascomycota</taxon>
        <taxon>Pezizomycotina</taxon>
        <taxon>Eurotiomycetes</taxon>
        <taxon>Eurotiomycetidae</taxon>
        <taxon>Eurotiales</taxon>
        <taxon>Aspergillaceae</taxon>
        <taxon>Aspergillus</taxon>
        <taxon>Aspergillus subgen. Nidulantes</taxon>
    </lineage>
</organism>
<dbReference type="EMBL" id="KV878587">
    <property type="protein sequence ID" value="OJJ57967.1"/>
    <property type="molecule type" value="Genomic_DNA"/>
</dbReference>
<dbReference type="STRING" id="1036612.A0A1L9TEV2"/>
<dbReference type="PANTHER" id="PTHR45036">
    <property type="entry name" value="METHYLTRANSFERASE LIKE 7B"/>
    <property type="match status" value="1"/>
</dbReference>
<reference evidence="3" key="1">
    <citation type="journal article" date="2017" name="Genome Biol.">
        <title>Comparative genomics reveals high biological diversity and specific adaptations in the industrially and medically important fungal genus Aspergillus.</title>
        <authorList>
            <person name="de Vries R.P."/>
            <person name="Riley R."/>
            <person name="Wiebenga A."/>
            <person name="Aguilar-Osorio G."/>
            <person name="Amillis S."/>
            <person name="Uchima C.A."/>
            <person name="Anderluh G."/>
            <person name="Asadollahi M."/>
            <person name="Askin M."/>
            <person name="Barry K."/>
            <person name="Battaglia E."/>
            <person name="Bayram O."/>
            <person name="Benocci T."/>
            <person name="Braus-Stromeyer S.A."/>
            <person name="Caldana C."/>
            <person name="Canovas D."/>
            <person name="Cerqueira G.C."/>
            <person name="Chen F."/>
            <person name="Chen W."/>
            <person name="Choi C."/>
            <person name="Clum A."/>
            <person name="Dos Santos R.A."/>
            <person name="Damasio A.R."/>
            <person name="Diallinas G."/>
            <person name="Emri T."/>
            <person name="Fekete E."/>
            <person name="Flipphi M."/>
            <person name="Freyberg S."/>
            <person name="Gallo A."/>
            <person name="Gournas C."/>
            <person name="Habgood R."/>
            <person name="Hainaut M."/>
            <person name="Harispe M.L."/>
            <person name="Henrissat B."/>
            <person name="Hilden K.S."/>
            <person name="Hope R."/>
            <person name="Hossain A."/>
            <person name="Karabika E."/>
            <person name="Karaffa L."/>
            <person name="Karanyi Z."/>
            <person name="Krasevec N."/>
            <person name="Kuo A."/>
            <person name="Kusch H."/>
            <person name="LaButti K."/>
            <person name="Lagendijk E.L."/>
            <person name="Lapidus A."/>
            <person name="Levasseur A."/>
            <person name="Lindquist E."/>
            <person name="Lipzen A."/>
            <person name="Logrieco A.F."/>
            <person name="MacCabe A."/>
            <person name="Maekelae M.R."/>
            <person name="Malavazi I."/>
            <person name="Melin P."/>
            <person name="Meyer V."/>
            <person name="Mielnichuk N."/>
            <person name="Miskei M."/>
            <person name="Molnar A.P."/>
            <person name="Mule G."/>
            <person name="Ngan C.Y."/>
            <person name="Orejas M."/>
            <person name="Orosz E."/>
            <person name="Ouedraogo J.P."/>
            <person name="Overkamp K.M."/>
            <person name="Park H.-S."/>
            <person name="Perrone G."/>
            <person name="Piumi F."/>
            <person name="Punt P.J."/>
            <person name="Ram A.F."/>
            <person name="Ramon A."/>
            <person name="Rauscher S."/>
            <person name="Record E."/>
            <person name="Riano-Pachon D.M."/>
            <person name="Robert V."/>
            <person name="Roehrig J."/>
            <person name="Ruller R."/>
            <person name="Salamov A."/>
            <person name="Salih N.S."/>
            <person name="Samson R.A."/>
            <person name="Sandor E."/>
            <person name="Sanguinetti M."/>
            <person name="Schuetze T."/>
            <person name="Sepcic K."/>
            <person name="Shelest E."/>
            <person name="Sherlock G."/>
            <person name="Sophianopoulou V."/>
            <person name="Squina F.M."/>
            <person name="Sun H."/>
            <person name="Susca A."/>
            <person name="Todd R.B."/>
            <person name="Tsang A."/>
            <person name="Unkles S.E."/>
            <person name="van de Wiele N."/>
            <person name="van Rossen-Uffink D."/>
            <person name="Oliveira J.V."/>
            <person name="Vesth T.C."/>
            <person name="Visser J."/>
            <person name="Yu J.-H."/>
            <person name="Zhou M."/>
            <person name="Andersen M.R."/>
            <person name="Archer D.B."/>
            <person name="Baker S.E."/>
            <person name="Benoit I."/>
            <person name="Brakhage A.A."/>
            <person name="Braus G.H."/>
            <person name="Fischer R."/>
            <person name="Frisvad J.C."/>
            <person name="Goldman G.H."/>
            <person name="Houbraken J."/>
            <person name="Oakley B."/>
            <person name="Pocsi I."/>
            <person name="Scazzocchio C."/>
            <person name="Seiboth B."/>
            <person name="vanKuyk P.A."/>
            <person name="Wortman J."/>
            <person name="Dyer P.S."/>
            <person name="Grigoriev I.V."/>
        </authorList>
    </citation>
    <scope>NUCLEOTIDE SEQUENCE [LARGE SCALE GENOMIC DNA]</scope>
    <source>
        <strain evidence="3">CBS 593.65</strain>
    </source>
</reference>
<dbReference type="Pfam" id="PF08241">
    <property type="entry name" value="Methyltransf_11"/>
    <property type="match status" value="1"/>
</dbReference>
<dbReference type="InterPro" id="IPR029063">
    <property type="entry name" value="SAM-dependent_MTases_sf"/>
</dbReference>
<evidence type="ECO:0000313" key="3">
    <source>
        <dbReference type="Proteomes" id="UP000184356"/>
    </source>
</evidence>
<name>A0A1L9TEV2_9EURO</name>
<evidence type="ECO:0000259" key="1">
    <source>
        <dbReference type="Pfam" id="PF08241"/>
    </source>
</evidence>
<gene>
    <name evidence="2" type="ORF">ASPSYDRAFT_79229</name>
</gene>
<dbReference type="PANTHER" id="PTHR45036:SF1">
    <property type="entry name" value="METHYLTRANSFERASE LIKE 7A"/>
    <property type="match status" value="1"/>
</dbReference>
<dbReference type="GO" id="GO:0008757">
    <property type="term" value="F:S-adenosylmethionine-dependent methyltransferase activity"/>
    <property type="evidence" value="ECO:0007669"/>
    <property type="project" value="InterPro"/>
</dbReference>
<protein>
    <recommendedName>
        <fullName evidence="1">Methyltransferase type 11 domain-containing protein</fullName>
    </recommendedName>
</protein>
<proteinExistence type="predicted"/>